<evidence type="ECO:0000313" key="1">
    <source>
        <dbReference type="EMBL" id="RVX06531.1"/>
    </source>
</evidence>
<protein>
    <submittedName>
        <fullName evidence="1">Uncharacterized protein</fullName>
    </submittedName>
</protein>
<evidence type="ECO:0000313" key="2">
    <source>
        <dbReference type="Proteomes" id="UP000288805"/>
    </source>
</evidence>
<name>A0A438JC40_VITVI</name>
<dbReference type="Proteomes" id="UP000288805">
    <property type="component" value="Unassembled WGS sequence"/>
</dbReference>
<reference evidence="1 2" key="1">
    <citation type="journal article" date="2018" name="PLoS Genet.">
        <title>Population sequencing reveals clonal diversity and ancestral inbreeding in the grapevine cultivar Chardonnay.</title>
        <authorList>
            <person name="Roach M.J."/>
            <person name="Johnson D.L."/>
            <person name="Bohlmann J."/>
            <person name="van Vuuren H.J."/>
            <person name="Jones S.J."/>
            <person name="Pretorius I.S."/>
            <person name="Schmidt S.A."/>
            <person name="Borneman A.R."/>
        </authorList>
    </citation>
    <scope>NUCLEOTIDE SEQUENCE [LARGE SCALE GENOMIC DNA]</scope>
    <source>
        <strain evidence="2">cv. Chardonnay</strain>
        <tissue evidence="1">Leaf</tissue>
    </source>
</reference>
<dbReference type="EMBL" id="QGNW01000051">
    <property type="protein sequence ID" value="RVX06531.1"/>
    <property type="molecule type" value="Genomic_DNA"/>
</dbReference>
<organism evidence="1 2">
    <name type="scientific">Vitis vinifera</name>
    <name type="common">Grape</name>
    <dbReference type="NCBI Taxonomy" id="29760"/>
    <lineage>
        <taxon>Eukaryota</taxon>
        <taxon>Viridiplantae</taxon>
        <taxon>Streptophyta</taxon>
        <taxon>Embryophyta</taxon>
        <taxon>Tracheophyta</taxon>
        <taxon>Spermatophyta</taxon>
        <taxon>Magnoliopsida</taxon>
        <taxon>eudicotyledons</taxon>
        <taxon>Gunneridae</taxon>
        <taxon>Pentapetalae</taxon>
        <taxon>rosids</taxon>
        <taxon>Vitales</taxon>
        <taxon>Vitaceae</taxon>
        <taxon>Viteae</taxon>
        <taxon>Vitis</taxon>
    </lineage>
</organism>
<sequence length="68" mass="7570">MGEGSSFGEIDGAGDESLRVSFPSLFALASSKEAWVTDLRVHFSVESGWNPRFSRPLNDWEVETVECF</sequence>
<gene>
    <name evidence="1" type="ORF">CK203_023610</name>
</gene>
<comment type="caution">
    <text evidence="1">The sequence shown here is derived from an EMBL/GenBank/DDBJ whole genome shotgun (WGS) entry which is preliminary data.</text>
</comment>
<proteinExistence type="predicted"/>
<dbReference type="AlphaFoldDB" id="A0A438JC40"/>
<accession>A0A438JC40</accession>